<protein>
    <submittedName>
        <fullName evidence="8">Flagellar biosynthetic protein FliR</fullName>
    </submittedName>
</protein>
<dbReference type="Proteomes" id="UP000474757">
    <property type="component" value="Unassembled WGS sequence"/>
</dbReference>
<keyword evidence="5 7" id="KW-1133">Transmembrane helix</keyword>
<dbReference type="Pfam" id="PF01311">
    <property type="entry name" value="Bac_export_1"/>
    <property type="match status" value="1"/>
</dbReference>
<evidence type="ECO:0000256" key="5">
    <source>
        <dbReference type="ARBA" id="ARBA00022989"/>
    </source>
</evidence>
<organism evidence="8 9">
    <name type="scientific">Pseudoroseicyclus tamaricis</name>
    <dbReference type="NCBI Taxonomy" id="2705421"/>
    <lineage>
        <taxon>Bacteria</taxon>
        <taxon>Pseudomonadati</taxon>
        <taxon>Pseudomonadota</taxon>
        <taxon>Alphaproteobacteria</taxon>
        <taxon>Rhodobacterales</taxon>
        <taxon>Paracoccaceae</taxon>
        <taxon>Pseudoroseicyclus</taxon>
    </lineage>
</organism>
<keyword evidence="8" id="KW-0969">Cilium</keyword>
<dbReference type="AlphaFoldDB" id="A0A6B2K6K5"/>
<comment type="caution">
    <text evidence="8">The sequence shown here is derived from an EMBL/GenBank/DDBJ whole genome shotgun (WGS) entry which is preliminary data.</text>
</comment>
<dbReference type="InterPro" id="IPR002010">
    <property type="entry name" value="T3SS_IM_R"/>
</dbReference>
<evidence type="ECO:0000256" key="4">
    <source>
        <dbReference type="ARBA" id="ARBA00022692"/>
    </source>
</evidence>
<evidence type="ECO:0000256" key="2">
    <source>
        <dbReference type="ARBA" id="ARBA00009772"/>
    </source>
</evidence>
<reference evidence="8 9" key="1">
    <citation type="submission" date="2020-02" db="EMBL/GenBank/DDBJ databases">
        <title>Pseudoroseicyclus tamarix, sp. nov., isolated from offshore sediment of a Tamarix chinensis forest.</title>
        <authorList>
            <person name="Gai Y."/>
        </authorList>
    </citation>
    <scope>NUCLEOTIDE SEQUENCE [LARGE SCALE GENOMIC DNA]</scope>
    <source>
        <strain evidence="8 9">CLL3-39</strain>
    </source>
</reference>
<keyword evidence="9" id="KW-1185">Reference proteome</keyword>
<feature type="transmembrane region" description="Helical" evidence="7">
    <location>
        <begin position="98"/>
        <end position="126"/>
    </location>
</feature>
<accession>A0A6B2K6K5</accession>
<dbReference type="PANTHER" id="PTHR30065">
    <property type="entry name" value="FLAGELLAR BIOSYNTHETIC PROTEIN FLIR"/>
    <property type="match status" value="1"/>
</dbReference>
<evidence type="ECO:0000256" key="6">
    <source>
        <dbReference type="ARBA" id="ARBA00023136"/>
    </source>
</evidence>
<dbReference type="EMBL" id="JAAGAB010000004">
    <property type="protein sequence ID" value="NDV02536.1"/>
    <property type="molecule type" value="Genomic_DNA"/>
</dbReference>
<evidence type="ECO:0000313" key="9">
    <source>
        <dbReference type="Proteomes" id="UP000474757"/>
    </source>
</evidence>
<gene>
    <name evidence="8" type="ORF">GZA08_16320</name>
</gene>
<sequence length="230" mass="23359">MWLMPAFGEQSVPMRVKTALAFAFTAICLPAVAGLYGPGPAGAAGWVRAAGAEVAAGLIFGFGLRFFTFALQIAGTIAAQSVSLSQIFGAGAGEPQPVIGHIFTISALALAAILGLHVQLAAYLILSWEMMPPGALPGGALVAQIGLQEAGRMMATAFSLSAPFVLAGLAYQVVLGVINRAMPQLMVTFVGAPAATAGGLILLFAVSPLLLSLWADALFTFLGDPFGGAP</sequence>
<dbReference type="GO" id="GO:0006605">
    <property type="term" value="P:protein targeting"/>
    <property type="evidence" value="ECO:0007669"/>
    <property type="project" value="InterPro"/>
</dbReference>
<keyword evidence="6 7" id="KW-0472">Membrane</keyword>
<evidence type="ECO:0000313" key="8">
    <source>
        <dbReference type="EMBL" id="NDV02536.1"/>
    </source>
</evidence>
<feature type="transmembrane region" description="Helical" evidence="7">
    <location>
        <begin position="185"/>
        <end position="215"/>
    </location>
</feature>
<name>A0A6B2K6K5_9RHOB</name>
<feature type="transmembrane region" description="Helical" evidence="7">
    <location>
        <begin position="57"/>
        <end position="78"/>
    </location>
</feature>
<comment type="subcellular location">
    <subcellularLocation>
        <location evidence="1">Cell membrane</location>
        <topology evidence="1">Multi-pass membrane protein</topology>
    </subcellularLocation>
</comment>
<proteinExistence type="inferred from homology"/>
<evidence type="ECO:0000256" key="3">
    <source>
        <dbReference type="ARBA" id="ARBA00022475"/>
    </source>
</evidence>
<keyword evidence="4 7" id="KW-0812">Transmembrane</keyword>
<evidence type="ECO:0000256" key="7">
    <source>
        <dbReference type="SAM" id="Phobius"/>
    </source>
</evidence>
<feature type="transmembrane region" description="Helical" evidence="7">
    <location>
        <begin position="157"/>
        <end position="178"/>
    </location>
</feature>
<keyword evidence="8" id="KW-0282">Flagellum</keyword>
<keyword evidence="8" id="KW-0966">Cell projection</keyword>
<dbReference type="PRINTS" id="PR00953">
    <property type="entry name" value="TYPE3IMRPROT"/>
</dbReference>
<evidence type="ECO:0000256" key="1">
    <source>
        <dbReference type="ARBA" id="ARBA00004651"/>
    </source>
</evidence>
<dbReference type="PANTHER" id="PTHR30065:SF1">
    <property type="entry name" value="SURFACE PRESENTATION OF ANTIGENS PROTEIN SPAR"/>
    <property type="match status" value="1"/>
</dbReference>
<keyword evidence="3" id="KW-1003">Cell membrane</keyword>
<comment type="similarity">
    <text evidence="2">Belongs to the FliR/MopE/SpaR family.</text>
</comment>
<dbReference type="GO" id="GO:0005886">
    <property type="term" value="C:plasma membrane"/>
    <property type="evidence" value="ECO:0007669"/>
    <property type="project" value="UniProtKB-SubCell"/>
</dbReference>